<evidence type="ECO:0000259" key="14">
    <source>
        <dbReference type="PROSITE" id="PS50109"/>
    </source>
</evidence>
<evidence type="ECO:0000313" key="17">
    <source>
        <dbReference type="Proteomes" id="UP000242957"/>
    </source>
</evidence>
<keyword evidence="9" id="KW-0067">ATP-binding</keyword>
<evidence type="ECO:0000256" key="11">
    <source>
        <dbReference type="ARBA" id="ARBA00023012"/>
    </source>
</evidence>
<dbReference type="GO" id="GO:0000155">
    <property type="term" value="F:phosphorelay sensor kinase activity"/>
    <property type="evidence" value="ECO:0007669"/>
    <property type="project" value="InterPro"/>
</dbReference>
<proteinExistence type="predicted"/>
<reference evidence="17" key="1">
    <citation type="submission" date="2016-10" db="EMBL/GenBank/DDBJ databases">
        <authorList>
            <person name="Varghese N."/>
            <person name="Submissions S."/>
        </authorList>
    </citation>
    <scope>NUCLEOTIDE SEQUENCE [LARGE SCALE GENOMIC DNA]</scope>
    <source>
        <strain evidence="17">JCM 21621</strain>
    </source>
</reference>
<dbReference type="AlphaFoldDB" id="A0A1H0NYQ5"/>
<dbReference type="SMART" id="SM00387">
    <property type="entry name" value="HATPase_c"/>
    <property type="match status" value="1"/>
</dbReference>
<keyword evidence="8 16" id="KW-0418">Kinase</keyword>
<dbReference type="RefSeq" id="WP_084309482.1">
    <property type="nucleotide sequence ID" value="NZ_FNIJ01000019.1"/>
</dbReference>
<feature type="transmembrane region" description="Helical" evidence="13">
    <location>
        <begin position="165"/>
        <end position="187"/>
    </location>
</feature>
<dbReference type="Pfam" id="PF02518">
    <property type="entry name" value="HATPase_c"/>
    <property type="match status" value="1"/>
</dbReference>
<evidence type="ECO:0000259" key="15">
    <source>
        <dbReference type="PROSITE" id="PS50885"/>
    </source>
</evidence>
<feature type="domain" description="Histidine kinase" evidence="14">
    <location>
        <begin position="244"/>
        <end position="455"/>
    </location>
</feature>
<dbReference type="SUPFAM" id="SSF47384">
    <property type="entry name" value="Homodimeric domain of signal transducing histidine kinase"/>
    <property type="match status" value="1"/>
</dbReference>
<dbReference type="InterPro" id="IPR004358">
    <property type="entry name" value="Sig_transdc_His_kin-like_C"/>
</dbReference>
<dbReference type="InterPro" id="IPR003661">
    <property type="entry name" value="HisK_dim/P_dom"/>
</dbReference>
<comment type="catalytic activity">
    <reaction evidence="1">
        <text>ATP + protein L-histidine = ADP + protein N-phospho-L-histidine.</text>
        <dbReference type="EC" id="2.7.13.3"/>
    </reaction>
</comment>
<dbReference type="Proteomes" id="UP000242957">
    <property type="component" value="Unassembled WGS sequence"/>
</dbReference>
<dbReference type="Pfam" id="PF00512">
    <property type="entry name" value="HisKA"/>
    <property type="match status" value="1"/>
</dbReference>
<dbReference type="InterPro" id="IPR003660">
    <property type="entry name" value="HAMP_dom"/>
</dbReference>
<evidence type="ECO:0000256" key="3">
    <source>
        <dbReference type="ARBA" id="ARBA00012438"/>
    </source>
</evidence>
<dbReference type="Pfam" id="PF08521">
    <property type="entry name" value="2CSK_N"/>
    <property type="match status" value="1"/>
</dbReference>
<evidence type="ECO:0000256" key="1">
    <source>
        <dbReference type="ARBA" id="ARBA00000085"/>
    </source>
</evidence>
<protein>
    <recommendedName>
        <fullName evidence="3">histidine kinase</fullName>
        <ecNumber evidence="3">2.7.13.3</ecNumber>
    </recommendedName>
</protein>
<evidence type="ECO:0000256" key="2">
    <source>
        <dbReference type="ARBA" id="ARBA00004141"/>
    </source>
</evidence>
<dbReference type="EC" id="2.7.13.3" evidence="3"/>
<keyword evidence="12 13" id="KW-0472">Membrane</keyword>
<dbReference type="InterPro" id="IPR036890">
    <property type="entry name" value="HATPase_C_sf"/>
</dbReference>
<dbReference type="InterPro" id="IPR005467">
    <property type="entry name" value="His_kinase_dom"/>
</dbReference>
<dbReference type="PROSITE" id="PS50109">
    <property type="entry name" value="HIS_KIN"/>
    <property type="match status" value="1"/>
</dbReference>
<feature type="domain" description="HAMP" evidence="15">
    <location>
        <begin position="184"/>
        <end position="236"/>
    </location>
</feature>
<evidence type="ECO:0000256" key="8">
    <source>
        <dbReference type="ARBA" id="ARBA00022777"/>
    </source>
</evidence>
<evidence type="ECO:0000256" key="4">
    <source>
        <dbReference type="ARBA" id="ARBA00022553"/>
    </source>
</evidence>
<evidence type="ECO:0000256" key="6">
    <source>
        <dbReference type="ARBA" id="ARBA00022692"/>
    </source>
</evidence>
<evidence type="ECO:0000256" key="9">
    <source>
        <dbReference type="ARBA" id="ARBA00022840"/>
    </source>
</evidence>
<keyword evidence="7" id="KW-0547">Nucleotide-binding</keyword>
<dbReference type="EMBL" id="FNIJ01000019">
    <property type="protein sequence ID" value="SDO97814.1"/>
    <property type="molecule type" value="Genomic_DNA"/>
</dbReference>
<organism evidence="16 17">
    <name type="scientific">Pseudomonas jinjuensis</name>
    <dbReference type="NCBI Taxonomy" id="198616"/>
    <lineage>
        <taxon>Bacteria</taxon>
        <taxon>Pseudomonadati</taxon>
        <taxon>Pseudomonadota</taxon>
        <taxon>Gammaproteobacteria</taxon>
        <taxon>Pseudomonadales</taxon>
        <taxon>Pseudomonadaceae</taxon>
        <taxon>Pseudomonas</taxon>
    </lineage>
</organism>
<dbReference type="Gene3D" id="1.10.287.130">
    <property type="match status" value="1"/>
</dbReference>
<dbReference type="InterPro" id="IPR003594">
    <property type="entry name" value="HATPase_dom"/>
</dbReference>
<dbReference type="GO" id="GO:0005524">
    <property type="term" value="F:ATP binding"/>
    <property type="evidence" value="ECO:0007669"/>
    <property type="project" value="UniProtKB-KW"/>
</dbReference>
<dbReference type="CDD" id="cd00075">
    <property type="entry name" value="HATPase"/>
    <property type="match status" value="1"/>
</dbReference>
<dbReference type="PRINTS" id="PR00344">
    <property type="entry name" value="BCTRLSENSOR"/>
</dbReference>
<evidence type="ECO:0000313" key="16">
    <source>
        <dbReference type="EMBL" id="SDO97814.1"/>
    </source>
</evidence>
<dbReference type="GO" id="GO:0005886">
    <property type="term" value="C:plasma membrane"/>
    <property type="evidence" value="ECO:0007669"/>
    <property type="project" value="TreeGrafter"/>
</dbReference>
<sequence>MTSLRRRTLWMVMLSLLAGTGLLALFTYHDSSHEVAEIYDAHLAQNARLLQGVMHMPLAGGDRRALYAAFNEALSHASRQSVGHPYESKLAFQVWNADGASVVRSASAPPFAAPLRTPGFANVEAAGRHWRGFLLPDEQQRLLIWVGERSDVREDLLQRIVRHTLLPYLVGSLGLAALVGWAIGWGLRPLQNMARVIRARHAESLEPLRLTPLPRELEPMQAAINRLLAQIDALLQREHRFIADAAHEMRTPLAVLRLHAQNALHAADPAQRREALEFLIGGVDRLARVVNQLLTLARVEPELARRNWQPLDLEKVVRETLAELTPWIFGKGLEVSLDVAPGRYPMRSDASAIGIALQNLVTNAAHFSPAGGEIRVGLEHRDGRFVLTVEDQGPGIDEERLGRLFERFYSQDNPHGAGLGLAIVEMIARRLGGHVSLANRDGGGLRATLLLPCDTPDAAAGETATIL</sequence>
<dbReference type="PANTHER" id="PTHR45436">
    <property type="entry name" value="SENSOR HISTIDINE KINASE YKOH"/>
    <property type="match status" value="1"/>
</dbReference>
<dbReference type="STRING" id="198616.SAMN05216193_11936"/>
<dbReference type="InterPro" id="IPR013727">
    <property type="entry name" value="2CSK_N"/>
</dbReference>
<comment type="subcellular location">
    <subcellularLocation>
        <location evidence="2">Membrane</location>
        <topology evidence="2">Multi-pass membrane protein</topology>
    </subcellularLocation>
</comment>
<dbReference type="PANTHER" id="PTHR45436:SF14">
    <property type="entry name" value="SENSOR PROTEIN QSEC"/>
    <property type="match status" value="1"/>
</dbReference>
<name>A0A1H0NYQ5_9PSED</name>
<keyword evidence="6 13" id="KW-0812">Transmembrane</keyword>
<dbReference type="OrthoDB" id="9809766at2"/>
<dbReference type="SUPFAM" id="SSF55874">
    <property type="entry name" value="ATPase domain of HSP90 chaperone/DNA topoisomerase II/histidine kinase"/>
    <property type="match status" value="1"/>
</dbReference>
<dbReference type="SMART" id="SM00388">
    <property type="entry name" value="HisKA"/>
    <property type="match status" value="1"/>
</dbReference>
<keyword evidence="11" id="KW-0902">Two-component regulatory system</keyword>
<evidence type="ECO:0000256" key="5">
    <source>
        <dbReference type="ARBA" id="ARBA00022679"/>
    </source>
</evidence>
<gene>
    <name evidence="16" type="ORF">SAMN05216193_11936</name>
</gene>
<dbReference type="PROSITE" id="PS50885">
    <property type="entry name" value="HAMP"/>
    <property type="match status" value="1"/>
</dbReference>
<keyword evidence="4" id="KW-0597">Phosphoprotein</keyword>
<dbReference type="InterPro" id="IPR050428">
    <property type="entry name" value="TCS_sensor_his_kinase"/>
</dbReference>
<accession>A0A1H0NYQ5</accession>
<dbReference type="Gene3D" id="3.30.565.10">
    <property type="entry name" value="Histidine kinase-like ATPase, C-terminal domain"/>
    <property type="match status" value="1"/>
</dbReference>
<dbReference type="InterPro" id="IPR036097">
    <property type="entry name" value="HisK_dim/P_sf"/>
</dbReference>
<evidence type="ECO:0000256" key="7">
    <source>
        <dbReference type="ARBA" id="ARBA00022741"/>
    </source>
</evidence>
<evidence type="ECO:0000256" key="10">
    <source>
        <dbReference type="ARBA" id="ARBA00022989"/>
    </source>
</evidence>
<evidence type="ECO:0000256" key="13">
    <source>
        <dbReference type="SAM" id="Phobius"/>
    </source>
</evidence>
<keyword evidence="5" id="KW-0808">Transferase</keyword>
<keyword evidence="17" id="KW-1185">Reference proteome</keyword>
<keyword evidence="10 13" id="KW-1133">Transmembrane helix</keyword>
<evidence type="ECO:0000256" key="12">
    <source>
        <dbReference type="ARBA" id="ARBA00023136"/>
    </source>
</evidence>
<dbReference type="CDD" id="cd00082">
    <property type="entry name" value="HisKA"/>
    <property type="match status" value="1"/>
</dbReference>